<feature type="domain" description="HTH araC/xylS-type" evidence="7">
    <location>
        <begin position="10"/>
        <end position="109"/>
    </location>
</feature>
<dbReference type="OrthoDB" id="9779074at2"/>
<keyword evidence="6" id="KW-0472">Membrane</keyword>
<comment type="caution">
    <text evidence="8">The sequence shown here is derived from an EMBL/GenBank/DDBJ whole genome shotgun (WGS) entry which is preliminary data.</text>
</comment>
<keyword evidence="2" id="KW-0238">DNA-binding</keyword>
<dbReference type="PANTHER" id="PTHR43280">
    <property type="entry name" value="ARAC-FAMILY TRANSCRIPTIONAL REGULATOR"/>
    <property type="match status" value="1"/>
</dbReference>
<dbReference type="Gene3D" id="1.25.40.10">
    <property type="entry name" value="Tetratricopeptide repeat domain"/>
    <property type="match status" value="2"/>
</dbReference>
<dbReference type="SUPFAM" id="SSF46689">
    <property type="entry name" value="Homeodomain-like"/>
    <property type="match status" value="1"/>
</dbReference>
<dbReference type="RefSeq" id="WP_124872835.1">
    <property type="nucleotide sequence ID" value="NZ_RQJO01000007.1"/>
</dbReference>
<feature type="repeat" description="TPR" evidence="4">
    <location>
        <begin position="445"/>
        <end position="478"/>
    </location>
</feature>
<dbReference type="SMART" id="SM00342">
    <property type="entry name" value="HTH_ARAC"/>
    <property type="match status" value="1"/>
</dbReference>
<dbReference type="InterPro" id="IPR018060">
    <property type="entry name" value="HTH_AraC"/>
</dbReference>
<dbReference type="PROSITE" id="PS01124">
    <property type="entry name" value="HTH_ARAC_FAMILY_2"/>
    <property type="match status" value="1"/>
</dbReference>
<keyword evidence="3" id="KW-0804">Transcription</keyword>
<accession>A0A3P1C2J6</accession>
<evidence type="ECO:0000256" key="4">
    <source>
        <dbReference type="PROSITE-ProRule" id="PRU00339"/>
    </source>
</evidence>
<evidence type="ECO:0000259" key="7">
    <source>
        <dbReference type="PROSITE" id="PS01124"/>
    </source>
</evidence>
<dbReference type="PROSITE" id="PS50005">
    <property type="entry name" value="TPR"/>
    <property type="match status" value="2"/>
</dbReference>
<evidence type="ECO:0000256" key="2">
    <source>
        <dbReference type="ARBA" id="ARBA00023125"/>
    </source>
</evidence>
<organism evidence="8 9">
    <name type="scientific">Larkinella rosea</name>
    <dbReference type="NCBI Taxonomy" id="2025312"/>
    <lineage>
        <taxon>Bacteria</taxon>
        <taxon>Pseudomonadati</taxon>
        <taxon>Bacteroidota</taxon>
        <taxon>Cytophagia</taxon>
        <taxon>Cytophagales</taxon>
        <taxon>Spirosomataceae</taxon>
        <taxon>Larkinella</taxon>
    </lineage>
</organism>
<feature type="transmembrane region" description="Helical" evidence="6">
    <location>
        <begin position="154"/>
        <end position="175"/>
    </location>
</feature>
<dbReference type="SMART" id="SM00028">
    <property type="entry name" value="TPR"/>
    <property type="match status" value="5"/>
</dbReference>
<evidence type="ECO:0000256" key="5">
    <source>
        <dbReference type="SAM" id="MobiDB-lite"/>
    </source>
</evidence>
<dbReference type="GO" id="GO:0003700">
    <property type="term" value="F:DNA-binding transcription factor activity"/>
    <property type="evidence" value="ECO:0007669"/>
    <property type="project" value="InterPro"/>
</dbReference>
<dbReference type="PROSITE" id="PS00041">
    <property type="entry name" value="HTH_ARAC_FAMILY_1"/>
    <property type="match status" value="1"/>
</dbReference>
<dbReference type="GO" id="GO:0043565">
    <property type="term" value="F:sequence-specific DNA binding"/>
    <property type="evidence" value="ECO:0007669"/>
    <property type="project" value="InterPro"/>
</dbReference>
<dbReference type="PANTHER" id="PTHR43280:SF2">
    <property type="entry name" value="HTH-TYPE TRANSCRIPTIONAL REGULATOR EXSA"/>
    <property type="match status" value="1"/>
</dbReference>
<keyword evidence="9" id="KW-1185">Reference proteome</keyword>
<feature type="repeat" description="TPR" evidence="4">
    <location>
        <begin position="411"/>
        <end position="444"/>
    </location>
</feature>
<reference evidence="8 9" key="1">
    <citation type="submission" date="2018-11" db="EMBL/GenBank/DDBJ databases">
        <authorList>
            <person name="Zhou Z."/>
            <person name="Wang G."/>
        </authorList>
    </citation>
    <scope>NUCLEOTIDE SEQUENCE [LARGE SCALE GENOMIC DNA]</scope>
    <source>
        <strain evidence="8 9">KCTC52004</strain>
    </source>
</reference>
<gene>
    <name evidence="8" type="ORF">EHT25_07445</name>
</gene>
<dbReference type="InterPro" id="IPR011990">
    <property type="entry name" value="TPR-like_helical_dom_sf"/>
</dbReference>
<dbReference type="SUPFAM" id="SSF48452">
    <property type="entry name" value="TPR-like"/>
    <property type="match status" value="1"/>
</dbReference>
<dbReference type="EMBL" id="RQJO01000007">
    <property type="protein sequence ID" value="RRB07605.1"/>
    <property type="molecule type" value="Genomic_DNA"/>
</dbReference>
<dbReference type="Gene3D" id="3.40.50.10070">
    <property type="entry name" value="TolB, N-terminal domain"/>
    <property type="match status" value="1"/>
</dbReference>
<evidence type="ECO:0000313" key="9">
    <source>
        <dbReference type="Proteomes" id="UP000271925"/>
    </source>
</evidence>
<evidence type="ECO:0000256" key="6">
    <source>
        <dbReference type="SAM" id="Phobius"/>
    </source>
</evidence>
<evidence type="ECO:0000256" key="3">
    <source>
        <dbReference type="ARBA" id="ARBA00023163"/>
    </source>
</evidence>
<dbReference type="Pfam" id="PF12833">
    <property type="entry name" value="HTH_18"/>
    <property type="match status" value="1"/>
</dbReference>
<dbReference type="InterPro" id="IPR019734">
    <property type="entry name" value="TPR_rpt"/>
</dbReference>
<evidence type="ECO:0000313" key="8">
    <source>
        <dbReference type="EMBL" id="RRB07605.1"/>
    </source>
</evidence>
<proteinExistence type="predicted"/>
<dbReference type="Pfam" id="PF13432">
    <property type="entry name" value="TPR_16"/>
    <property type="match status" value="1"/>
</dbReference>
<dbReference type="InterPro" id="IPR018062">
    <property type="entry name" value="HTH_AraC-typ_CS"/>
</dbReference>
<feature type="region of interest" description="Disordered" evidence="5">
    <location>
        <begin position="107"/>
        <end position="145"/>
    </location>
</feature>
<evidence type="ECO:0000256" key="1">
    <source>
        <dbReference type="ARBA" id="ARBA00023015"/>
    </source>
</evidence>
<keyword evidence="1" id="KW-0805">Transcription regulation</keyword>
<dbReference type="AlphaFoldDB" id="A0A3P1C2J6"/>
<dbReference type="Gene3D" id="1.10.10.60">
    <property type="entry name" value="Homeodomain-like"/>
    <property type="match status" value="1"/>
</dbReference>
<keyword evidence="6" id="KW-1133">Transmembrane helix</keyword>
<dbReference type="Proteomes" id="UP000271925">
    <property type="component" value="Unassembled WGS sequence"/>
</dbReference>
<dbReference type="InterPro" id="IPR009057">
    <property type="entry name" value="Homeodomain-like_sf"/>
</dbReference>
<name>A0A3P1C2J6_9BACT</name>
<keyword evidence="4" id="KW-0802">TPR repeat</keyword>
<sequence length="641" mass="72289">MVTSEKAFVEKLNRLIDDNLDNSSFTVETICQSLGISRSQLHRTLKEQTDLSTTLYIRKRRLLKARQLLTSSSLRIAEIGDLVGITNPQNFSSYFIDEFKLSPTEFRKQRLQSSEDEANSGAVSAEPELPDLSVEDQPAEETAGQPRFKNRRRLVFAGLAATLAVIIGAGLFVWYQTRSLSPSAQTARHSLAVLPFTNLGAADSSPACDGIMDDVHTSISLIQNLKVIARSSSDQYRDTKKSIWQIGDELRVTNILKGSVLKTGEQIQIKVELINTQEDIRLWGKTYRAAYSELFSLTDQVVRDIARQLTPRLNPGQAAPLKRLPTHNLAAYQEYIKGKQLVLARTGDKLRASVTLLNRAIALDSSFADAYAARASAYLIMGDFKVLDKKTGFKLAENDALNAIRLDGTNGTAYGVLANLYRLQYKWDQALTTFRIALKYSPNDAQINFWYGITLRSIGRFDQAIQYEAKAVALNPLYPAALIGLISTYANAGRYELARKAIQDGEPLFDDAYMYHYARSFYHLNRREYPQAVAAMRISDSLSHSAKTLDYYRLYLRARVLPKNRFETELKTVAPTIDTYHDLAYAYAGLEDSDNCLKYLQLSIDHKLAPDYLKVAPFFAFLHRDPRFIEILRQCNLAEYP</sequence>
<keyword evidence="6" id="KW-0812">Transmembrane</keyword>
<protein>
    <submittedName>
        <fullName evidence="8">Helix-turn-helix domain-containing protein</fullName>
    </submittedName>
</protein>